<evidence type="ECO:0000259" key="2">
    <source>
        <dbReference type="PROSITE" id="PS50144"/>
    </source>
</evidence>
<dbReference type="InterPro" id="IPR011333">
    <property type="entry name" value="SKP1/BTB/POZ_sf"/>
</dbReference>
<dbReference type="Gene3D" id="3.30.710.10">
    <property type="entry name" value="Potassium Channel Kv1.1, Chain A"/>
    <property type="match status" value="2"/>
</dbReference>
<dbReference type="EMBL" id="KV419407">
    <property type="protein sequence ID" value="KZS93564.1"/>
    <property type="molecule type" value="Genomic_DNA"/>
</dbReference>
<evidence type="ECO:0000313" key="4">
    <source>
        <dbReference type="Proteomes" id="UP000076722"/>
    </source>
</evidence>
<dbReference type="InterPro" id="IPR002083">
    <property type="entry name" value="MATH/TRAF_dom"/>
</dbReference>
<sequence length="565" mass="63608">MSTLESYEYSESTSTTLEWKVTGLKTLFDGSVGEAKSKVTKSARFGGGRWQILFYANSGTDGGAYVSLYLSCEPTIEERENAFNGKWVRDGLFKFVFELRNTNKGTMYNTKEACDHSFSYKTANWGWAQFARRDHVYYSSNAVKQQDAFVIICTITSSPASPSPPSPIPRQFVPRDLVESFGALLDNPLYSDVEFVLPRQRGSGTRSILANKRLLQRAEYFNAMFNSGFAEASRDTLSANLAPSLSDGASVMSHSRATESETVRSFEQRQDDSDCEDDDDELLDNDVEVQSIRSRDEHDSSMGDTRKEITESSDATEETIREPEQMPNASVSTSWIMEKSVVPGPPRQQVIVRDVAYITYRAVLYYLYTNTIVFAPLSSSYPLNTPAPSLHNTPSSASLLRTSQGQGLLTASRTIQQSEEQSEGPQTRKRWLKEWQSNNPDRVSPCSAKAAYRLADMLDLTELKTRAFQHIVKSLTVHNVAYEMFSSFSARFEEVRTIQIDFFLSHWAEIRGSEVMRTIWQQIRGGRHPGFEQVWPLIAMNLEFKPTAPQPRAGDEKEASANIES</sequence>
<keyword evidence="4" id="KW-1185">Reference proteome</keyword>
<dbReference type="AlphaFoldDB" id="A0A164UV67"/>
<gene>
    <name evidence="3" type="ORF">SISNIDRAFT_454771</name>
</gene>
<accession>A0A164UV67</accession>
<dbReference type="Pfam" id="PF22486">
    <property type="entry name" value="MATH_2"/>
    <property type="match status" value="1"/>
</dbReference>
<feature type="compositionally biased region" description="Basic and acidic residues" evidence="1">
    <location>
        <begin position="256"/>
        <end position="272"/>
    </location>
</feature>
<feature type="region of interest" description="Disordered" evidence="1">
    <location>
        <begin position="246"/>
        <end position="330"/>
    </location>
</feature>
<protein>
    <recommendedName>
        <fullName evidence="2">MATH domain-containing protein</fullName>
    </recommendedName>
</protein>
<evidence type="ECO:0000313" key="3">
    <source>
        <dbReference type="EMBL" id="KZS93564.1"/>
    </source>
</evidence>
<proteinExistence type="predicted"/>
<dbReference type="PROSITE" id="PS50144">
    <property type="entry name" value="MATH"/>
    <property type="match status" value="1"/>
</dbReference>
<dbReference type="CDD" id="cd00121">
    <property type="entry name" value="MATH"/>
    <property type="match status" value="1"/>
</dbReference>
<dbReference type="InterPro" id="IPR008974">
    <property type="entry name" value="TRAF-like"/>
</dbReference>
<feature type="compositionally biased region" description="Acidic residues" evidence="1">
    <location>
        <begin position="273"/>
        <end position="287"/>
    </location>
</feature>
<organism evidence="3 4">
    <name type="scientific">Sistotremastrum niveocremeum HHB9708</name>
    <dbReference type="NCBI Taxonomy" id="1314777"/>
    <lineage>
        <taxon>Eukaryota</taxon>
        <taxon>Fungi</taxon>
        <taxon>Dikarya</taxon>
        <taxon>Basidiomycota</taxon>
        <taxon>Agaricomycotina</taxon>
        <taxon>Agaricomycetes</taxon>
        <taxon>Sistotremastrales</taxon>
        <taxon>Sistotremastraceae</taxon>
        <taxon>Sertulicium</taxon>
        <taxon>Sertulicium niveocremeum</taxon>
    </lineage>
</organism>
<dbReference type="PANTHER" id="PTHR24413">
    <property type="entry name" value="SPECKLE-TYPE POZ PROTEIN"/>
    <property type="match status" value="1"/>
</dbReference>
<dbReference type="OrthoDB" id="6359816at2759"/>
<dbReference type="Proteomes" id="UP000076722">
    <property type="component" value="Unassembled WGS sequence"/>
</dbReference>
<feature type="domain" description="MATH" evidence="2">
    <location>
        <begin position="14"/>
        <end position="155"/>
    </location>
</feature>
<dbReference type="SUPFAM" id="SSF54695">
    <property type="entry name" value="POZ domain"/>
    <property type="match status" value="1"/>
</dbReference>
<dbReference type="SUPFAM" id="SSF49599">
    <property type="entry name" value="TRAF domain-like"/>
    <property type="match status" value="1"/>
</dbReference>
<dbReference type="Gene3D" id="2.60.210.10">
    <property type="entry name" value="Apoptosis, Tumor Necrosis Factor Receptor Associated Protein 2, Chain A"/>
    <property type="match status" value="1"/>
</dbReference>
<evidence type="ECO:0000256" key="1">
    <source>
        <dbReference type="SAM" id="MobiDB-lite"/>
    </source>
</evidence>
<dbReference type="STRING" id="1314777.A0A164UV67"/>
<reference evidence="3 4" key="1">
    <citation type="journal article" date="2016" name="Mol. Biol. Evol.">
        <title>Comparative Genomics of Early-Diverging Mushroom-Forming Fungi Provides Insights into the Origins of Lignocellulose Decay Capabilities.</title>
        <authorList>
            <person name="Nagy L.G."/>
            <person name="Riley R."/>
            <person name="Tritt A."/>
            <person name="Adam C."/>
            <person name="Daum C."/>
            <person name="Floudas D."/>
            <person name="Sun H."/>
            <person name="Yadav J.S."/>
            <person name="Pangilinan J."/>
            <person name="Larsson K.H."/>
            <person name="Matsuura K."/>
            <person name="Barry K."/>
            <person name="Labutti K."/>
            <person name="Kuo R."/>
            <person name="Ohm R.A."/>
            <person name="Bhattacharya S.S."/>
            <person name="Shirouzu T."/>
            <person name="Yoshinaga Y."/>
            <person name="Martin F.M."/>
            <person name="Grigoriev I.V."/>
            <person name="Hibbett D.S."/>
        </authorList>
    </citation>
    <scope>NUCLEOTIDE SEQUENCE [LARGE SCALE GENOMIC DNA]</scope>
    <source>
        <strain evidence="3 4">HHB9708</strain>
    </source>
</reference>
<name>A0A164UV67_9AGAM</name>
<feature type="compositionally biased region" description="Basic and acidic residues" evidence="1">
    <location>
        <begin position="293"/>
        <end position="310"/>
    </location>
</feature>